<dbReference type="PANTHER" id="PTHR30124">
    <property type="entry name" value="MEMBRANE-BOUND LYTIC MUREIN TRANSGLYCOSYLASE A"/>
    <property type="match status" value="1"/>
</dbReference>
<feature type="region of interest" description="Disordered" evidence="6">
    <location>
        <begin position="26"/>
        <end position="55"/>
    </location>
</feature>
<dbReference type="PANTHER" id="PTHR30124:SF0">
    <property type="entry name" value="MEMBRANE-BOUND LYTIC MUREIN TRANSGLYCOSYLASE A"/>
    <property type="match status" value="1"/>
</dbReference>
<protein>
    <recommendedName>
        <fullName evidence="2">peptidoglycan lytic exotransglycosylase</fullName>
        <ecNumber evidence="2">4.2.2.n1</ecNumber>
    </recommendedName>
    <alternativeName>
        <fullName evidence="5">Murein hydrolase A</fullName>
    </alternativeName>
</protein>
<evidence type="ECO:0000256" key="7">
    <source>
        <dbReference type="SAM" id="SignalP"/>
    </source>
</evidence>
<dbReference type="Proteomes" id="UP000831921">
    <property type="component" value="Chromosome"/>
</dbReference>
<evidence type="ECO:0000256" key="4">
    <source>
        <dbReference type="ARBA" id="ARBA00023316"/>
    </source>
</evidence>
<feature type="chain" id="PRO_5046093546" description="peptidoglycan lytic exotransglycosylase" evidence="7">
    <location>
        <begin position="21"/>
        <end position="399"/>
    </location>
</feature>
<sequence length="399" mass="42404">MTSLKFGLGALLALSLAACATRPLPTVEPTPPVATPEPVPTPTPPKPATAALSGITPAAPRPFTAEAALRALAAFRISCPSVVRRPDTSGLTQGEDWRAVCNQARLVPDTSADAKRFFETGFSWVKVGAEPAFATGYWEPEILGSRVPGPGYALPIYRTPADLVRCTRTDGTAGRGRLDETGQCVPYWTRVEIYDGALAGRGLELAYAADPIDMFFLEIQGSGRLKLPDGSVMRIGYDNQNGREYVGVGKLLRDRGILPPGGADMDSIKRWMRAQPDGGMGLMRENLSKIFFKELTGPGPLGALGLPVTARGTVATDPMFVPLGAPVWLDMATNDADGLWVAQDTGGAIKGANRFDTFWGAGEEARRIAGGMSSKGEALLLLPRVSVDRLLSQRAVAQP</sequence>
<evidence type="ECO:0000256" key="2">
    <source>
        <dbReference type="ARBA" id="ARBA00012587"/>
    </source>
</evidence>
<keyword evidence="4" id="KW-0961">Cell wall biogenesis/degradation</keyword>
<gene>
    <name evidence="9" type="ORF">M1K48_05655</name>
</gene>
<dbReference type="InterPro" id="IPR005300">
    <property type="entry name" value="MltA_B"/>
</dbReference>
<dbReference type="CDD" id="cd14485">
    <property type="entry name" value="mltA_like_LT_A"/>
    <property type="match status" value="1"/>
</dbReference>
<evidence type="ECO:0000256" key="3">
    <source>
        <dbReference type="ARBA" id="ARBA00023239"/>
    </source>
</evidence>
<keyword evidence="7" id="KW-0732">Signal</keyword>
<reference evidence="9 10" key="1">
    <citation type="submission" date="2022-05" db="EMBL/GenBank/DDBJ databases">
        <title>S8-45 Sphingomonas ultraviolaceadurans.</title>
        <authorList>
            <person name="Liu Y."/>
        </authorList>
    </citation>
    <scope>NUCLEOTIDE SEQUENCE [LARGE SCALE GENOMIC DNA]</scope>
    <source>
        <strain evidence="9 10">S8-45</strain>
    </source>
</reference>
<dbReference type="SUPFAM" id="SSF50685">
    <property type="entry name" value="Barwin-like endoglucanases"/>
    <property type="match status" value="1"/>
</dbReference>
<feature type="domain" description="Lytic transglycosylase MltA" evidence="8">
    <location>
        <begin position="141"/>
        <end position="293"/>
    </location>
</feature>
<comment type="catalytic activity">
    <reaction evidence="1">
        <text>Exolytic cleavage of the (1-&gt;4)-beta-glycosidic linkage between N-acetylmuramic acid (MurNAc) and N-acetylglucosamine (GlcNAc) residues in peptidoglycan, from either the reducing or the non-reducing ends of the peptidoglycan chains, with concomitant formation of a 1,6-anhydrobond in the MurNAc residue.</text>
        <dbReference type="EC" id="4.2.2.n1"/>
    </reaction>
</comment>
<evidence type="ECO:0000259" key="8">
    <source>
        <dbReference type="SMART" id="SM00925"/>
    </source>
</evidence>
<evidence type="ECO:0000313" key="9">
    <source>
        <dbReference type="EMBL" id="UUR09103.1"/>
    </source>
</evidence>
<dbReference type="Pfam" id="PF06725">
    <property type="entry name" value="3D"/>
    <property type="match status" value="1"/>
</dbReference>
<accession>A0ABY5MXC5</accession>
<evidence type="ECO:0000313" key="10">
    <source>
        <dbReference type="Proteomes" id="UP000831921"/>
    </source>
</evidence>
<dbReference type="PROSITE" id="PS51257">
    <property type="entry name" value="PROKAR_LIPOPROTEIN"/>
    <property type="match status" value="1"/>
</dbReference>
<dbReference type="InterPro" id="IPR010611">
    <property type="entry name" value="3D_dom"/>
</dbReference>
<feature type="compositionally biased region" description="Pro residues" evidence="6">
    <location>
        <begin position="26"/>
        <end position="47"/>
    </location>
</feature>
<dbReference type="RefSeq" id="WP_249504868.1">
    <property type="nucleotide sequence ID" value="NZ_CP097253.1"/>
</dbReference>
<dbReference type="CDD" id="cd14668">
    <property type="entry name" value="mlta_B"/>
    <property type="match status" value="1"/>
</dbReference>
<dbReference type="Gene3D" id="2.40.240.50">
    <property type="entry name" value="Barwin-like endoglucanases"/>
    <property type="match status" value="1"/>
</dbReference>
<dbReference type="EMBL" id="CP097253">
    <property type="protein sequence ID" value="UUR09103.1"/>
    <property type="molecule type" value="Genomic_DNA"/>
</dbReference>
<feature type="signal peptide" evidence="7">
    <location>
        <begin position="1"/>
        <end position="20"/>
    </location>
</feature>
<keyword evidence="10" id="KW-1185">Reference proteome</keyword>
<evidence type="ECO:0000256" key="5">
    <source>
        <dbReference type="ARBA" id="ARBA00030918"/>
    </source>
</evidence>
<evidence type="ECO:0000256" key="1">
    <source>
        <dbReference type="ARBA" id="ARBA00001420"/>
    </source>
</evidence>
<proteinExistence type="predicted"/>
<evidence type="ECO:0000256" key="6">
    <source>
        <dbReference type="SAM" id="MobiDB-lite"/>
    </source>
</evidence>
<dbReference type="SMART" id="SM00925">
    <property type="entry name" value="MltA"/>
    <property type="match status" value="1"/>
</dbReference>
<dbReference type="PIRSF" id="PIRSF019422">
    <property type="entry name" value="MltA"/>
    <property type="match status" value="1"/>
</dbReference>
<dbReference type="InterPro" id="IPR036908">
    <property type="entry name" value="RlpA-like_sf"/>
</dbReference>
<dbReference type="Gene3D" id="2.40.40.10">
    <property type="entry name" value="RlpA-like domain"/>
    <property type="match status" value="1"/>
</dbReference>
<dbReference type="Pfam" id="PF03562">
    <property type="entry name" value="MltA"/>
    <property type="match status" value="1"/>
</dbReference>
<dbReference type="EC" id="4.2.2.n1" evidence="2"/>
<name>A0ABY5MXC5_9SPHN</name>
<dbReference type="InterPro" id="IPR026044">
    <property type="entry name" value="MltA"/>
</dbReference>
<keyword evidence="3" id="KW-0456">Lyase</keyword>
<organism evidence="9 10">
    <name type="scientific">Sphingomonas glaciei</name>
    <dbReference type="NCBI Taxonomy" id="2938948"/>
    <lineage>
        <taxon>Bacteria</taxon>
        <taxon>Pseudomonadati</taxon>
        <taxon>Pseudomonadota</taxon>
        <taxon>Alphaproteobacteria</taxon>
        <taxon>Sphingomonadales</taxon>
        <taxon>Sphingomonadaceae</taxon>
        <taxon>Sphingomonas</taxon>
    </lineage>
</organism>